<sequence>MAAVIGLHSYCGRLAGTVLRTPRRALWGQNRKKLEEVKIPEKAVEIKEEPILECPPPRSRKYIPPEDLQSRVESHVRGVFGTCLNNDWQETSLEKSQLKFSLLAQLAEEFGHVVPNSRLHQMRSVKDVVHFYSIPVQDGTKFDEISSRQLPSNLKITWDY</sequence>
<dbReference type="GO" id="GO:0005762">
    <property type="term" value="C:mitochondrial large ribosomal subunit"/>
    <property type="evidence" value="ECO:0007669"/>
    <property type="project" value="Ensembl"/>
</dbReference>
<dbReference type="GO" id="GO:0005829">
    <property type="term" value="C:cytosol"/>
    <property type="evidence" value="ECO:0007669"/>
    <property type="project" value="Ensembl"/>
</dbReference>
<reference evidence="9" key="1">
    <citation type="submission" date="2018-12" db="EMBL/GenBank/DDBJ databases">
        <authorList>
            <person name="Yazar S."/>
        </authorList>
    </citation>
    <scope>NUCLEOTIDE SEQUENCE [LARGE SCALE GENOMIC DNA]</scope>
</reference>
<keyword evidence="9" id="KW-1185">Reference proteome</keyword>
<evidence type="ECO:0000313" key="8">
    <source>
        <dbReference type="Ensembl" id="ENSVURP00010003802.1"/>
    </source>
</evidence>
<protein>
    <recommendedName>
        <fullName evidence="6">Large ribosomal subunit protein mL50</fullName>
    </recommendedName>
    <alternativeName>
        <fullName evidence="7">39S ribosomal protein L50, mitochondrial</fullName>
    </alternativeName>
</protein>
<keyword evidence="3" id="KW-0689">Ribosomal protein</keyword>
<evidence type="ECO:0000256" key="2">
    <source>
        <dbReference type="ARBA" id="ARBA00008860"/>
    </source>
</evidence>
<evidence type="ECO:0000256" key="4">
    <source>
        <dbReference type="ARBA" id="ARBA00023128"/>
    </source>
</evidence>
<keyword evidence="5" id="KW-0687">Ribonucleoprotein</keyword>
<dbReference type="PANTHER" id="PTHR31542">
    <property type="entry name" value="39A RIBOSOMAL PROTEIN L50, MITOCHONDRIAL"/>
    <property type="match status" value="1"/>
</dbReference>
<evidence type="ECO:0000313" key="9">
    <source>
        <dbReference type="Proteomes" id="UP000314987"/>
    </source>
</evidence>
<dbReference type="RefSeq" id="XP_027718913.1">
    <property type="nucleotide sequence ID" value="XM_027863112.1"/>
</dbReference>
<name>A0A4X2K3N2_VOMUR</name>
<dbReference type="AlphaFoldDB" id="A0A4X2K3N2"/>
<keyword evidence="4" id="KW-0496">Mitochondrion</keyword>
<reference evidence="8" key="3">
    <citation type="submission" date="2025-09" db="UniProtKB">
        <authorList>
            <consortium name="Ensembl"/>
        </authorList>
    </citation>
    <scope>IDENTIFICATION</scope>
</reference>
<dbReference type="GeneTree" id="ENSGT00390000004279"/>
<dbReference type="Proteomes" id="UP000314987">
    <property type="component" value="Unassembled WGS sequence"/>
</dbReference>
<dbReference type="InterPro" id="IPR018305">
    <property type="entry name" value="Ribosomal_m50"/>
</dbReference>
<proteinExistence type="inferred from homology"/>
<dbReference type="Pfam" id="PF10501">
    <property type="entry name" value="Ribosomal_L50"/>
    <property type="match status" value="1"/>
</dbReference>
<dbReference type="OMA" id="LMCSAQD"/>
<dbReference type="STRING" id="29139.ENSVURP00010003802"/>
<gene>
    <name evidence="8" type="primary">MRPL50</name>
</gene>
<dbReference type="PANTHER" id="PTHR31542:SF1">
    <property type="entry name" value="LARGE RIBOSOMAL SUBUNIT PROTEIN ML50"/>
    <property type="match status" value="1"/>
</dbReference>
<evidence type="ECO:0000256" key="5">
    <source>
        <dbReference type="ARBA" id="ARBA00023274"/>
    </source>
</evidence>
<comment type="subcellular location">
    <subcellularLocation>
        <location evidence="1">Mitochondrion</location>
    </subcellularLocation>
</comment>
<reference evidence="8" key="2">
    <citation type="submission" date="2025-08" db="UniProtKB">
        <authorList>
            <consortium name="Ensembl"/>
        </authorList>
    </citation>
    <scope>IDENTIFICATION</scope>
</reference>
<evidence type="ECO:0000256" key="7">
    <source>
        <dbReference type="ARBA" id="ARBA00035398"/>
    </source>
</evidence>
<dbReference type="CTD" id="54534"/>
<dbReference type="Ensembl" id="ENSVURT00010004307.1">
    <property type="protein sequence ID" value="ENSVURP00010003802.1"/>
    <property type="gene ID" value="ENSVURG00010003058.1"/>
</dbReference>
<evidence type="ECO:0000256" key="3">
    <source>
        <dbReference type="ARBA" id="ARBA00022980"/>
    </source>
</evidence>
<organism evidence="8 9">
    <name type="scientific">Vombatus ursinus</name>
    <name type="common">Common wombat</name>
    <dbReference type="NCBI Taxonomy" id="29139"/>
    <lineage>
        <taxon>Eukaryota</taxon>
        <taxon>Metazoa</taxon>
        <taxon>Chordata</taxon>
        <taxon>Craniata</taxon>
        <taxon>Vertebrata</taxon>
        <taxon>Euteleostomi</taxon>
        <taxon>Mammalia</taxon>
        <taxon>Metatheria</taxon>
        <taxon>Diprotodontia</taxon>
        <taxon>Vombatidae</taxon>
        <taxon>Vombatus</taxon>
    </lineage>
</organism>
<accession>A0A4X2K3N2</accession>
<comment type="similarity">
    <text evidence="2">Belongs to the mitochondrion-specific ribosomal protein mL50 family.</text>
</comment>
<evidence type="ECO:0000256" key="1">
    <source>
        <dbReference type="ARBA" id="ARBA00004173"/>
    </source>
</evidence>
<evidence type="ECO:0000256" key="6">
    <source>
        <dbReference type="ARBA" id="ARBA00035183"/>
    </source>
</evidence>
<dbReference type="OrthoDB" id="9939609at2759"/>
<dbReference type="GeneID" id="114043881"/>